<evidence type="ECO:0000256" key="2">
    <source>
        <dbReference type="ARBA" id="ARBA00022692"/>
    </source>
</evidence>
<evidence type="ECO:0000256" key="5">
    <source>
        <dbReference type="SAM" id="Phobius"/>
    </source>
</evidence>
<dbReference type="PANTHER" id="PTHR38480">
    <property type="entry name" value="SLR0254 PROTEIN"/>
    <property type="match status" value="1"/>
</dbReference>
<keyword evidence="2 5" id="KW-0812">Transmembrane</keyword>
<feature type="transmembrane region" description="Helical" evidence="5">
    <location>
        <begin position="69"/>
        <end position="89"/>
    </location>
</feature>
<dbReference type="GO" id="GO:0016020">
    <property type="term" value="C:membrane"/>
    <property type="evidence" value="ECO:0007669"/>
    <property type="project" value="UniProtKB-SubCell"/>
</dbReference>
<accession>A0A7X8YD22</accession>
<reference evidence="7 8" key="1">
    <citation type="submission" date="2020-04" db="EMBL/GenBank/DDBJ databases">
        <title>Nesterenkonia sp. nov., isolated from marine sediment.</title>
        <authorList>
            <person name="Zhang G."/>
        </authorList>
    </citation>
    <scope>NUCLEOTIDE SEQUENCE [LARGE SCALE GENOMIC DNA]</scope>
    <source>
        <strain evidence="7 8">MY13</strain>
    </source>
</reference>
<name>A0A7X8YD22_9MICC</name>
<evidence type="ECO:0000256" key="3">
    <source>
        <dbReference type="ARBA" id="ARBA00022989"/>
    </source>
</evidence>
<dbReference type="PANTHER" id="PTHR38480:SF1">
    <property type="entry name" value="SLR0254 PROTEIN"/>
    <property type="match status" value="1"/>
</dbReference>
<comment type="subcellular location">
    <subcellularLocation>
        <location evidence="1">Membrane</location>
        <topology evidence="1">Multi-pass membrane protein</topology>
    </subcellularLocation>
</comment>
<dbReference type="AlphaFoldDB" id="A0A7X8YD22"/>
<dbReference type="RefSeq" id="WP_168886402.1">
    <property type="nucleotide sequence ID" value="NZ_JABAHY010000001.1"/>
</dbReference>
<proteinExistence type="predicted"/>
<gene>
    <name evidence="7" type="ORF">HGQ17_02745</name>
</gene>
<evidence type="ECO:0000313" key="7">
    <source>
        <dbReference type="EMBL" id="NLS08936.1"/>
    </source>
</evidence>
<keyword evidence="3 5" id="KW-1133">Transmembrane helix</keyword>
<dbReference type="EMBL" id="JABAHY010000001">
    <property type="protein sequence ID" value="NLS08936.1"/>
    <property type="molecule type" value="Genomic_DNA"/>
</dbReference>
<sequence length="282" mass="30467">MSTPPAYKLGTVKTVVTGEAVSLDLPSVSLITRGAALLVDLIIYWAALLILFFLLGINAGAFGYLDPAMAAAVSLATVVLCLVAVPVTIETLTRGRSVGKLAFGIRVVRDDGGTIRFRHSFIRGLAGFGEFYLTLGLMPLLAAIFNPRGKRMGDIMAGTYAIKARHPRVRPMMLPVPGPLAAWAQIADIGRIPDTTAAQAARLLRTVERGGTSIDRPAVLQVADRLADEIYGYIAPAPPPTGSLDFLSAVMAERRNREYQRMVQQQSRQLSLQQRLHALPYS</sequence>
<evidence type="ECO:0000256" key="1">
    <source>
        <dbReference type="ARBA" id="ARBA00004141"/>
    </source>
</evidence>
<feature type="transmembrane region" description="Helical" evidence="5">
    <location>
        <begin position="121"/>
        <end position="145"/>
    </location>
</feature>
<feature type="domain" description="RDD" evidence="6">
    <location>
        <begin position="29"/>
        <end position="158"/>
    </location>
</feature>
<organism evidence="7 8">
    <name type="scientific">Nesterenkonia sedimenti</name>
    <dbReference type="NCBI Taxonomy" id="1463632"/>
    <lineage>
        <taxon>Bacteria</taxon>
        <taxon>Bacillati</taxon>
        <taxon>Actinomycetota</taxon>
        <taxon>Actinomycetes</taxon>
        <taxon>Micrococcales</taxon>
        <taxon>Micrococcaceae</taxon>
        <taxon>Nesterenkonia</taxon>
    </lineage>
</organism>
<keyword evidence="4 5" id="KW-0472">Membrane</keyword>
<evidence type="ECO:0000313" key="8">
    <source>
        <dbReference type="Proteomes" id="UP000523139"/>
    </source>
</evidence>
<feature type="transmembrane region" description="Helical" evidence="5">
    <location>
        <begin position="35"/>
        <end position="57"/>
    </location>
</feature>
<evidence type="ECO:0000256" key="4">
    <source>
        <dbReference type="ARBA" id="ARBA00023136"/>
    </source>
</evidence>
<protein>
    <submittedName>
        <fullName evidence="7">RDD family protein</fullName>
    </submittedName>
</protein>
<dbReference type="Proteomes" id="UP000523139">
    <property type="component" value="Unassembled WGS sequence"/>
</dbReference>
<keyword evidence="8" id="KW-1185">Reference proteome</keyword>
<dbReference type="InterPro" id="IPR010432">
    <property type="entry name" value="RDD"/>
</dbReference>
<comment type="caution">
    <text evidence="7">The sequence shown here is derived from an EMBL/GenBank/DDBJ whole genome shotgun (WGS) entry which is preliminary data.</text>
</comment>
<dbReference type="Pfam" id="PF06271">
    <property type="entry name" value="RDD"/>
    <property type="match status" value="1"/>
</dbReference>
<evidence type="ECO:0000259" key="6">
    <source>
        <dbReference type="Pfam" id="PF06271"/>
    </source>
</evidence>